<dbReference type="GO" id="GO:0008716">
    <property type="term" value="F:D-alanine-D-alanine ligase activity"/>
    <property type="evidence" value="ECO:0007669"/>
    <property type="project" value="UniProtKB-UniRule"/>
</dbReference>
<feature type="active site" evidence="11">
    <location>
        <position position="13"/>
    </location>
</feature>
<keyword evidence="12" id="KW-0460">Magnesium</keyword>
<dbReference type="GO" id="GO:0005524">
    <property type="term" value="F:ATP binding"/>
    <property type="evidence" value="ECO:0007669"/>
    <property type="project" value="UniProtKB-UniRule"/>
</dbReference>
<dbReference type="InterPro" id="IPR000291">
    <property type="entry name" value="D-Ala_lig_Van_CS"/>
</dbReference>
<dbReference type="InterPro" id="IPR011761">
    <property type="entry name" value="ATP-grasp"/>
</dbReference>
<dbReference type="Gene3D" id="3.40.50.20">
    <property type="match status" value="1"/>
</dbReference>
<dbReference type="Proteomes" id="UP000007488">
    <property type="component" value="Chromosome"/>
</dbReference>
<evidence type="ECO:0000256" key="5">
    <source>
        <dbReference type="ARBA" id="ARBA00022741"/>
    </source>
</evidence>
<protein>
    <recommendedName>
        <fullName evidence="10">D-alanine--D-alanine ligase</fullName>
        <ecNumber evidence="10">6.3.2.4</ecNumber>
    </recommendedName>
    <alternativeName>
        <fullName evidence="10">D-Ala-D-Ala ligase</fullName>
    </alternativeName>
    <alternativeName>
        <fullName evidence="10">D-alanylalanine synthetase</fullName>
    </alternativeName>
</protein>
<reference evidence="15 16" key="1">
    <citation type="journal article" date="2011" name="Stand. Genomic Sci.">
        <title>Complete genome sequence of Syntrophobotulus glycolicus type strain (FlGlyR).</title>
        <authorList>
            <person name="Han C."/>
            <person name="Mwirichia R."/>
            <person name="Chertkov O."/>
            <person name="Held B."/>
            <person name="Lapidus A."/>
            <person name="Nolan M."/>
            <person name="Lucas S."/>
            <person name="Hammon N."/>
            <person name="Deshpande S."/>
            <person name="Cheng J.F."/>
            <person name="Tapia R."/>
            <person name="Goodwin L."/>
            <person name="Pitluck S."/>
            <person name="Huntemann M."/>
            <person name="Liolios K."/>
            <person name="Ivanova N."/>
            <person name="Pagani I."/>
            <person name="Mavromatis K."/>
            <person name="Ovchinikova G."/>
            <person name="Pati A."/>
            <person name="Chen A."/>
            <person name="Palaniappan K."/>
            <person name="Land M."/>
            <person name="Hauser L."/>
            <person name="Brambilla E.M."/>
            <person name="Rohde M."/>
            <person name="Spring S."/>
            <person name="Sikorski J."/>
            <person name="Goker M."/>
            <person name="Woyke T."/>
            <person name="Bristow J."/>
            <person name="Eisen J.A."/>
            <person name="Markowitz V."/>
            <person name="Hugenholtz P."/>
            <person name="Kyrpides N.C."/>
            <person name="Klenk H.P."/>
            <person name="Detter J.C."/>
        </authorList>
    </citation>
    <scope>NUCLEOTIDE SEQUENCE [LARGE SCALE GENOMIC DNA]</scope>
    <source>
        <strain evidence="16">DSM 8271 / FlGlyR</strain>
    </source>
</reference>
<feature type="active site" evidence="11">
    <location>
        <position position="315"/>
    </location>
</feature>
<keyword evidence="3 10" id="KW-0963">Cytoplasm</keyword>
<evidence type="ECO:0000256" key="9">
    <source>
        <dbReference type="ARBA" id="ARBA00023316"/>
    </source>
</evidence>
<evidence type="ECO:0000256" key="12">
    <source>
        <dbReference type="PIRSR" id="PIRSR039102-3"/>
    </source>
</evidence>
<dbReference type="Pfam" id="PF07478">
    <property type="entry name" value="Dala_Dala_lig_C"/>
    <property type="match status" value="1"/>
</dbReference>
<comment type="similarity">
    <text evidence="2 10">Belongs to the D-alanine--D-alanine ligase family.</text>
</comment>
<dbReference type="GO" id="GO:0005737">
    <property type="term" value="C:cytoplasm"/>
    <property type="evidence" value="ECO:0007669"/>
    <property type="project" value="UniProtKB-SubCell"/>
</dbReference>
<dbReference type="InterPro" id="IPR005905">
    <property type="entry name" value="D_ala_D_ala"/>
</dbReference>
<name>F0T1Z6_SYNGF</name>
<dbReference type="eggNOG" id="COG1181">
    <property type="taxonomic scope" value="Bacteria"/>
</dbReference>
<keyword evidence="12" id="KW-0479">Metal-binding</keyword>
<dbReference type="KEGG" id="sgy:Sgly_0916"/>
<organism evidence="15 16">
    <name type="scientific">Syntrophobotulus glycolicus (strain DSM 8271 / FlGlyR)</name>
    <dbReference type="NCBI Taxonomy" id="645991"/>
    <lineage>
        <taxon>Bacteria</taxon>
        <taxon>Bacillati</taxon>
        <taxon>Bacillota</taxon>
        <taxon>Clostridia</taxon>
        <taxon>Eubacteriales</taxon>
        <taxon>Desulfitobacteriaceae</taxon>
        <taxon>Syntrophobotulus</taxon>
    </lineage>
</organism>
<keyword evidence="5 13" id="KW-0547">Nucleotide-binding</keyword>
<comment type="subcellular location">
    <subcellularLocation>
        <location evidence="1 10">Cytoplasm</location>
    </subcellularLocation>
</comment>
<comment type="cofactor">
    <cofactor evidence="12">
        <name>Mg(2+)</name>
        <dbReference type="ChEBI" id="CHEBI:18420"/>
    </cofactor>
    <cofactor evidence="12">
        <name>Mn(2+)</name>
        <dbReference type="ChEBI" id="CHEBI:29035"/>
    </cofactor>
    <text evidence="12">Binds 2 magnesium or manganese ions per subunit.</text>
</comment>
<dbReference type="Gene3D" id="3.30.470.20">
    <property type="entry name" value="ATP-grasp fold, B domain"/>
    <property type="match status" value="1"/>
</dbReference>
<feature type="binding site" evidence="12">
    <location>
        <position position="291"/>
    </location>
    <ligand>
        <name>Mg(2+)</name>
        <dbReference type="ChEBI" id="CHEBI:18420"/>
        <label>1</label>
    </ligand>
</feature>
<dbReference type="RefSeq" id="WP_013624131.1">
    <property type="nucleotide sequence ID" value="NC_015172.1"/>
</dbReference>
<dbReference type="GO" id="GO:0008360">
    <property type="term" value="P:regulation of cell shape"/>
    <property type="evidence" value="ECO:0007669"/>
    <property type="project" value="UniProtKB-KW"/>
</dbReference>
<evidence type="ECO:0000259" key="14">
    <source>
        <dbReference type="PROSITE" id="PS50975"/>
    </source>
</evidence>
<evidence type="ECO:0000256" key="2">
    <source>
        <dbReference type="ARBA" id="ARBA00010871"/>
    </source>
</evidence>
<evidence type="ECO:0000256" key="1">
    <source>
        <dbReference type="ARBA" id="ARBA00004496"/>
    </source>
</evidence>
<dbReference type="STRING" id="645991.Sgly_0916"/>
<dbReference type="SUPFAM" id="SSF52440">
    <property type="entry name" value="PreATP-grasp domain"/>
    <property type="match status" value="1"/>
</dbReference>
<dbReference type="GO" id="GO:0046872">
    <property type="term" value="F:metal ion binding"/>
    <property type="evidence" value="ECO:0007669"/>
    <property type="project" value="UniProtKB-KW"/>
</dbReference>
<sequence>MKIIVLAGGLSPERDVSLSSGALISNALIEKGHDVMLLDLYLGINNKHIEPAYINLKSNKTFSYLVPPEEPDLDAIKASVNNRGSLIGDGIIDLCKEADVVFLALHGSIGENGKLQAVLDINGIKYTGTGYVGSLLAMDKDLSKKLILSNNILTPHWKYVDLQTDTDFDDINYPCVVKPCSCGSSVGVTMVETPSELNSAIEFAKKYENSVIIEEKIVGREFSVGILNGEALPVIEIKPLIGFYDYKNKYQKGLTGEICPANISNEIRYLLQNSAVKVHNLLRLGFYSRIDFILDQSNNAYCLEANTLPGMTPTSLLPQEALANDITYSDLCEKIAFAI</sequence>
<dbReference type="InterPro" id="IPR016185">
    <property type="entry name" value="PreATP-grasp_dom_sf"/>
</dbReference>
<dbReference type="HOGENOM" id="CLU_039268_1_1_9"/>
<feature type="domain" description="ATP-grasp" evidence="14">
    <location>
        <begin position="144"/>
        <end position="337"/>
    </location>
</feature>
<evidence type="ECO:0000256" key="8">
    <source>
        <dbReference type="ARBA" id="ARBA00022984"/>
    </source>
</evidence>
<dbReference type="InterPro" id="IPR011095">
    <property type="entry name" value="Dala_Dala_lig_C"/>
</dbReference>
<dbReference type="Gene3D" id="3.30.1490.20">
    <property type="entry name" value="ATP-grasp fold, A domain"/>
    <property type="match status" value="1"/>
</dbReference>
<dbReference type="NCBIfam" id="NF002378">
    <property type="entry name" value="PRK01372.1"/>
    <property type="match status" value="1"/>
</dbReference>
<dbReference type="EMBL" id="CP002547">
    <property type="protein sequence ID" value="ADY55260.1"/>
    <property type="molecule type" value="Genomic_DNA"/>
</dbReference>
<comment type="pathway">
    <text evidence="10">Cell wall biogenesis; peptidoglycan biosynthesis.</text>
</comment>
<evidence type="ECO:0000256" key="7">
    <source>
        <dbReference type="ARBA" id="ARBA00022960"/>
    </source>
</evidence>
<dbReference type="GO" id="GO:0009252">
    <property type="term" value="P:peptidoglycan biosynthetic process"/>
    <property type="evidence" value="ECO:0007669"/>
    <property type="project" value="UniProtKB-UniRule"/>
</dbReference>
<dbReference type="InterPro" id="IPR011127">
    <property type="entry name" value="Dala_Dala_lig_N"/>
</dbReference>
<accession>F0T1Z6</accession>
<dbReference type="PIRSF" id="PIRSF039102">
    <property type="entry name" value="Ddl/VanB"/>
    <property type="match status" value="1"/>
</dbReference>
<keyword evidence="6 13" id="KW-0067">ATP-binding</keyword>
<keyword evidence="8 10" id="KW-0573">Peptidoglycan synthesis</keyword>
<dbReference type="OrthoDB" id="9813261at2"/>
<keyword evidence="7 10" id="KW-0133">Cell shape</keyword>
<evidence type="ECO:0000256" key="13">
    <source>
        <dbReference type="PROSITE-ProRule" id="PRU00409"/>
    </source>
</evidence>
<dbReference type="AlphaFoldDB" id="F0T1Z6"/>
<keyword evidence="4 10" id="KW-0436">Ligase</keyword>
<comment type="catalytic activity">
    <reaction evidence="10">
        <text>2 D-alanine + ATP = D-alanyl-D-alanine + ADP + phosphate + H(+)</text>
        <dbReference type="Rhea" id="RHEA:11224"/>
        <dbReference type="ChEBI" id="CHEBI:15378"/>
        <dbReference type="ChEBI" id="CHEBI:30616"/>
        <dbReference type="ChEBI" id="CHEBI:43474"/>
        <dbReference type="ChEBI" id="CHEBI:57416"/>
        <dbReference type="ChEBI" id="CHEBI:57822"/>
        <dbReference type="ChEBI" id="CHEBI:456216"/>
        <dbReference type="EC" id="6.3.2.4"/>
    </reaction>
</comment>
<evidence type="ECO:0000256" key="10">
    <source>
        <dbReference type="HAMAP-Rule" id="MF_00047"/>
    </source>
</evidence>
<dbReference type="SUPFAM" id="SSF56059">
    <property type="entry name" value="Glutathione synthetase ATP-binding domain-like"/>
    <property type="match status" value="1"/>
</dbReference>
<feature type="active site" evidence="11">
    <location>
        <position position="184"/>
    </location>
</feature>
<feature type="binding site" evidence="12">
    <location>
        <position position="304"/>
    </location>
    <ligand>
        <name>Mg(2+)</name>
        <dbReference type="ChEBI" id="CHEBI:18420"/>
        <label>2</label>
    </ligand>
</feature>
<dbReference type="InterPro" id="IPR013815">
    <property type="entry name" value="ATP_grasp_subdomain_1"/>
</dbReference>
<evidence type="ECO:0000313" key="16">
    <source>
        <dbReference type="Proteomes" id="UP000007488"/>
    </source>
</evidence>
<evidence type="ECO:0000313" key="15">
    <source>
        <dbReference type="EMBL" id="ADY55260.1"/>
    </source>
</evidence>
<dbReference type="NCBIfam" id="TIGR01205">
    <property type="entry name" value="D_ala_D_alaTIGR"/>
    <property type="match status" value="1"/>
</dbReference>
<evidence type="ECO:0000256" key="11">
    <source>
        <dbReference type="PIRSR" id="PIRSR039102-1"/>
    </source>
</evidence>
<dbReference type="PANTHER" id="PTHR23132:SF23">
    <property type="entry name" value="D-ALANINE--D-ALANINE LIGASE B"/>
    <property type="match status" value="1"/>
</dbReference>
<keyword evidence="16" id="KW-1185">Reference proteome</keyword>
<evidence type="ECO:0000256" key="6">
    <source>
        <dbReference type="ARBA" id="ARBA00022840"/>
    </source>
</evidence>
<evidence type="ECO:0000256" key="3">
    <source>
        <dbReference type="ARBA" id="ARBA00022490"/>
    </source>
</evidence>
<dbReference type="GO" id="GO:0071555">
    <property type="term" value="P:cell wall organization"/>
    <property type="evidence" value="ECO:0007669"/>
    <property type="project" value="UniProtKB-KW"/>
</dbReference>
<dbReference type="PROSITE" id="PS00843">
    <property type="entry name" value="DALA_DALA_LIGASE_1"/>
    <property type="match status" value="1"/>
</dbReference>
<dbReference type="UniPathway" id="UPA00219"/>
<dbReference type="EC" id="6.3.2.4" evidence="10"/>
<dbReference type="PROSITE" id="PS50975">
    <property type="entry name" value="ATP_GRASP"/>
    <property type="match status" value="1"/>
</dbReference>
<reference evidence="16" key="2">
    <citation type="submission" date="2011-02" db="EMBL/GenBank/DDBJ databases">
        <title>The complete genome of Syntrophobotulus glycolicus DSM 8271.</title>
        <authorList>
            <person name="Lucas S."/>
            <person name="Copeland A."/>
            <person name="Lapidus A."/>
            <person name="Bruce D."/>
            <person name="Goodwin L."/>
            <person name="Pitluck S."/>
            <person name="Kyrpides N."/>
            <person name="Mavromatis K."/>
            <person name="Pagani I."/>
            <person name="Ivanova N."/>
            <person name="Mikhailova N."/>
            <person name="Chertkov O."/>
            <person name="Held B."/>
            <person name="Detter J.C."/>
            <person name="Tapia R."/>
            <person name="Han C."/>
            <person name="Land M."/>
            <person name="Hauser L."/>
            <person name="Markowitz V."/>
            <person name="Cheng J.-F."/>
            <person name="Hugenholtz P."/>
            <person name="Woyke T."/>
            <person name="Wu D."/>
            <person name="Spring S."/>
            <person name="Schroeder M."/>
            <person name="Brambilla E."/>
            <person name="Klenk H.-P."/>
            <person name="Eisen J.A."/>
        </authorList>
    </citation>
    <scope>NUCLEOTIDE SEQUENCE [LARGE SCALE GENOMIC DNA]</scope>
    <source>
        <strain evidence="16">DSM 8271 / FlGlyR</strain>
    </source>
</reference>
<feature type="binding site" evidence="12">
    <location>
        <position position="304"/>
    </location>
    <ligand>
        <name>Mg(2+)</name>
        <dbReference type="ChEBI" id="CHEBI:18420"/>
        <label>1</label>
    </ligand>
</feature>
<keyword evidence="9 10" id="KW-0961">Cell wall biogenesis/degradation</keyword>
<dbReference type="HAMAP" id="MF_00047">
    <property type="entry name" value="Dala_Dala_lig"/>
    <property type="match status" value="1"/>
</dbReference>
<comment type="function">
    <text evidence="10">Cell wall formation.</text>
</comment>
<evidence type="ECO:0000256" key="4">
    <source>
        <dbReference type="ARBA" id="ARBA00022598"/>
    </source>
</evidence>
<dbReference type="Pfam" id="PF01820">
    <property type="entry name" value="Dala_Dala_lig_N"/>
    <property type="match status" value="1"/>
</dbReference>
<feature type="binding site" evidence="12">
    <location>
        <position position="306"/>
    </location>
    <ligand>
        <name>Mg(2+)</name>
        <dbReference type="ChEBI" id="CHEBI:18420"/>
        <label>2</label>
    </ligand>
</feature>
<proteinExistence type="inferred from homology"/>
<keyword evidence="12" id="KW-0464">Manganese</keyword>
<dbReference type="PANTHER" id="PTHR23132">
    <property type="entry name" value="D-ALANINE--D-ALANINE LIGASE"/>
    <property type="match status" value="1"/>
</dbReference>
<gene>
    <name evidence="10" type="primary">ddl</name>
    <name evidence="15" type="ordered locus">Sgly_0916</name>
</gene>